<evidence type="ECO:0000256" key="3">
    <source>
        <dbReference type="ARBA" id="ARBA00022723"/>
    </source>
</evidence>
<comment type="similarity">
    <text evidence="2">Belongs to the CONSTANS family.</text>
</comment>
<protein>
    <submittedName>
        <fullName evidence="14 15">Zinc finger protein CONSTANS-LIKE 9 isoform X1</fullName>
    </submittedName>
</protein>
<dbReference type="InterPro" id="IPR010402">
    <property type="entry name" value="CCT_domain"/>
</dbReference>
<evidence type="ECO:0000313" key="14">
    <source>
        <dbReference type="RefSeq" id="XP_018849735.1"/>
    </source>
</evidence>
<dbReference type="PROSITE" id="PS51017">
    <property type="entry name" value="CCT"/>
    <property type="match status" value="1"/>
</dbReference>
<dbReference type="CDD" id="cd19821">
    <property type="entry name" value="Bbox1_BBX-like"/>
    <property type="match status" value="1"/>
</dbReference>
<reference evidence="14 15" key="1">
    <citation type="submission" date="2025-04" db="UniProtKB">
        <authorList>
            <consortium name="RefSeq"/>
        </authorList>
    </citation>
    <scope>IDENTIFICATION</scope>
    <source>
        <tissue evidence="14 15">Leaves</tissue>
    </source>
</reference>
<evidence type="ECO:0000256" key="1">
    <source>
        <dbReference type="ARBA" id="ARBA00004123"/>
    </source>
</evidence>
<dbReference type="Pfam" id="PF06203">
    <property type="entry name" value="CCT"/>
    <property type="match status" value="1"/>
</dbReference>
<dbReference type="KEGG" id="jre:109012501"/>
<keyword evidence="3" id="KW-0479">Metal-binding</keyword>
<evidence type="ECO:0000256" key="9">
    <source>
        <dbReference type="PROSITE-ProRule" id="PRU00357"/>
    </source>
</evidence>
<keyword evidence="4" id="KW-0677">Repeat</keyword>
<dbReference type="RefSeq" id="XP_018849735.1">
    <property type="nucleotide sequence ID" value="XM_018994190.2"/>
</dbReference>
<feature type="domain" description="B box-type" evidence="11">
    <location>
        <begin position="44"/>
        <end position="84"/>
    </location>
</feature>
<evidence type="ECO:0000256" key="8">
    <source>
        <dbReference type="PROSITE-ProRule" id="PRU00024"/>
    </source>
</evidence>
<evidence type="ECO:0000313" key="16">
    <source>
        <dbReference type="RefSeq" id="XP_035542414.1"/>
    </source>
</evidence>
<dbReference type="GO" id="GO:0006355">
    <property type="term" value="P:regulation of DNA-templated transcription"/>
    <property type="evidence" value="ECO:0007669"/>
    <property type="project" value="UniProtKB-ARBA"/>
</dbReference>
<keyword evidence="13" id="KW-1185">Reference proteome</keyword>
<gene>
    <name evidence="14 15 16" type="primary">LOC109012501</name>
</gene>
<dbReference type="Proteomes" id="UP000235220">
    <property type="component" value="Chromosome 16"/>
</dbReference>
<dbReference type="PANTHER" id="PTHR31717">
    <property type="entry name" value="ZINC FINGER PROTEIN CONSTANS-LIKE 10"/>
    <property type="match status" value="1"/>
</dbReference>
<organism evidence="13 15">
    <name type="scientific">Juglans regia</name>
    <name type="common">English walnut</name>
    <dbReference type="NCBI Taxonomy" id="51240"/>
    <lineage>
        <taxon>Eukaryota</taxon>
        <taxon>Viridiplantae</taxon>
        <taxon>Streptophyta</taxon>
        <taxon>Embryophyta</taxon>
        <taxon>Tracheophyta</taxon>
        <taxon>Spermatophyta</taxon>
        <taxon>Magnoliopsida</taxon>
        <taxon>eudicotyledons</taxon>
        <taxon>Gunneridae</taxon>
        <taxon>Pentapetalae</taxon>
        <taxon>rosids</taxon>
        <taxon>fabids</taxon>
        <taxon>Fagales</taxon>
        <taxon>Juglandaceae</taxon>
        <taxon>Juglans</taxon>
    </lineage>
</organism>
<evidence type="ECO:0000256" key="6">
    <source>
        <dbReference type="ARBA" id="ARBA00022833"/>
    </source>
</evidence>
<feature type="domain" description="CCT" evidence="12">
    <location>
        <begin position="462"/>
        <end position="504"/>
    </location>
</feature>
<dbReference type="InterPro" id="IPR000315">
    <property type="entry name" value="Znf_B-box"/>
</dbReference>
<evidence type="ECO:0000313" key="13">
    <source>
        <dbReference type="Proteomes" id="UP000235220"/>
    </source>
</evidence>
<sequence>MMEKICEFCTELRPVVYCKADTAHLCLSCDAKVHSANALSSRHLRKVLCDLCRYRPAYVWCTDHQMFMCHSCDRSLHDSSSQHQKKGTRSYMGCPSAKDFAALWGFELNEVSDSTRCDHLVSTSCGSGDSSVVDFDIPRQPFSQIGGSSVSSRVNCATPVSNAGSEVGSSSQQSKIKQHPTSHLLQQILDLKRLQLTDSSDHLPLVRGQEQMEISSSIHYPSVKFDENLDQHLQQSQDLQDLSSDIQQRINSQQDLKENVLSFTFPQQEHLSSLSITSLPLNGESFWQWKSPVQTSQLWSQNMQDLGVCEELLCDDDFNIPDVDLTFQGFEELFGGDQDPINALLHDNASCSSIEKDVSHDTSDNGHRRTMEDASVGSSIYITPSAQMGKDIGPSDQVFNLPGSADCPRPIRSSYSTLSFSVSRFSAESSVSDCLDSGLSPYIIGEPSHNSPNLEGAHLDAREIAKMRYKEKKKSRLHESKIRYPSRKARADIRKRVKGRFVRTENYASDTVDVTRSY</sequence>
<evidence type="ECO:0000259" key="12">
    <source>
        <dbReference type="PROSITE" id="PS51017"/>
    </source>
</evidence>
<dbReference type="PANTHER" id="PTHR31717:SF40">
    <property type="entry name" value="ZINC FINGER PROTEIN CONSTANS-LIKE 10"/>
    <property type="match status" value="1"/>
</dbReference>
<dbReference type="STRING" id="51240.A0A2I4H0P8"/>
<evidence type="ECO:0000256" key="2">
    <source>
        <dbReference type="ARBA" id="ARBA00010024"/>
    </source>
</evidence>
<evidence type="ECO:0000256" key="7">
    <source>
        <dbReference type="ARBA" id="ARBA00023242"/>
    </source>
</evidence>
<dbReference type="GeneID" id="109012501"/>
<keyword evidence="7 9" id="KW-0539">Nucleus</keyword>
<evidence type="ECO:0000256" key="4">
    <source>
        <dbReference type="ARBA" id="ARBA00022737"/>
    </source>
</evidence>
<evidence type="ECO:0000259" key="11">
    <source>
        <dbReference type="PROSITE" id="PS50119"/>
    </source>
</evidence>
<keyword evidence="5 8" id="KW-0863">Zinc-finger</keyword>
<feature type="compositionally biased region" description="Basic and acidic residues" evidence="10">
    <location>
        <begin position="355"/>
        <end position="372"/>
    </location>
</feature>
<keyword evidence="6" id="KW-0862">Zinc</keyword>
<evidence type="ECO:0000256" key="5">
    <source>
        <dbReference type="ARBA" id="ARBA00022771"/>
    </source>
</evidence>
<dbReference type="InterPro" id="IPR049808">
    <property type="entry name" value="CONSTANS-like_Bbox1"/>
</dbReference>
<proteinExistence type="inferred from homology"/>
<dbReference type="GO" id="GO:0005634">
    <property type="term" value="C:nucleus"/>
    <property type="evidence" value="ECO:0007669"/>
    <property type="project" value="UniProtKB-SubCell"/>
</dbReference>
<evidence type="ECO:0000313" key="15">
    <source>
        <dbReference type="RefSeq" id="XP_018849736.1"/>
    </source>
</evidence>
<dbReference type="SMART" id="SM00336">
    <property type="entry name" value="BBOX"/>
    <property type="match status" value="2"/>
</dbReference>
<dbReference type="Gramene" id="Jr16_02120_p1">
    <property type="protein sequence ID" value="cds.Jr16_02120_p1"/>
    <property type="gene ID" value="Jr16_02120"/>
</dbReference>
<dbReference type="RefSeq" id="XP_018849736.1">
    <property type="nucleotide sequence ID" value="XM_018994191.2"/>
</dbReference>
<dbReference type="OrthoDB" id="1588981at2759"/>
<dbReference type="RefSeq" id="XP_035542414.1">
    <property type="nucleotide sequence ID" value="XM_035686521.1"/>
</dbReference>
<name>A0A2I4H0P8_JUGRE</name>
<dbReference type="GO" id="GO:0008270">
    <property type="term" value="F:zinc ion binding"/>
    <property type="evidence" value="ECO:0007669"/>
    <property type="project" value="UniProtKB-KW"/>
</dbReference>
<accession>A0A2I4H0P8</accession>
<comment type="subcellular location">
    <subcellularLocation>
        <location evidence="1 9">Nucleus</location>
    </subcellularLocation>
</comment>
<dbReference type="PROSITE" id="PS50119">
    <property type="entry name" value="ZF_BBOX"/>
    <property type="match status" value="1"/>
</dbReference>
<evidence type="ECO:0000256" key="10">
    <source>
        <dbReference type="SAM" id="MobiDB-lite"/>
    </source>
</evidence>
<feature type="region of interest" description="Disordered" evidence="10">
    <location>
        <begin position="355"/>
        <end position="375"/>
    </location>
</feature>
<dbReference type="AlphaFoldDB" id="A0A2I4H0P8"/>